<dbReference type="InterPro" id="IPR036390">
    <property type="entry name" value="WH_DNA-bd_sf"/>
</dbReference>
<evidence type="ECO:0000259" key="5">
    <source>
        <dbReference type="PROSITE" id="PS51078"/>
    </source>
</evidence>
<evidence type="ECO:0000313" key="7">
    <source>
        <dbReference type="Proteomes" id="UP001501671"/>
    </source>
</evidence>
<dbReference type="PANTHER" id="PTHR30136:SF35">
    <property type="entry name" value="HTH-TYPE TRANSCRIPTIONAL REGULATOR RV1719"/>
    <property type="match status" value="1"/>
</dbReference>
<dbReference type="SUPFAM" id="SSF55781">
    <property type="entry name" value="GAF domain-like"/>
    <property type="match status" value="1"/>
</dbReference>
<gene>
    <name evidence="6" type="ORF">GCM10023144_20600</name>
</gene>
<dbReference type="InterPro" id="IPR050707">
    <property type="entry name" value="HTH_MetabolicPath_Reg"/>
</dbReference>
<dbReference type="Gene3D" id="3.30.450.40">
    <property type="match status" value="1"/>
</dbReference>
<dbReference type="Proteomes" id="UP001501671">
    <property type="component" value="Unassembled WGS sequence"/>
</dbReference>
<feature type="domain" description="IclR-ED" evidence="5">
    <location>
        <begin position="68"/>
        <end position="251"/>
    </location>
</feature>
<accession>A0ABP8GZ24</accession>
<sequence>MPAKIKSALRVLQILEYFDELQCGLTAAEISDELHWPRSSTWGLLQTLSEAGFLQFDPYSKTYLPSERVSALGLWAYTPLFAEGHMLKMMHALREQTGGRVVLAAQTGNSVRYIHTVQGVKLGSTHFRRGTPVPMLDTSVGRLFLSLYTDGEATRIIHRIRATSRAAEPISISRTLEELAEIRRSGYSVSINRQGTGYGTVSMLLPRIYEQARPLGVAISCVKDIIEARQQEFAGILAAAITRYFGDLARM</sequence>
<dbReference type="InterPro" id="IPR014757">
    <property type="entry name" value="Tscrpt_reg_IclR_C"/>
</dbReference>
<evidence type="ECO:0000313" key="6">
    <source>
        <dbReference type="EMBL" id="GAA4331671.1"/>
    </source>
</evidence>
<dbReference type="InterPro" id="IPR005471">
    <property type="entry name" value="Tscrpt_reg_IclR_N"/>
</dbReference>
<dbReference type="Pfam" id="PF01614">
    <property type="entry name" value="IclR_C"/>
    <property type="match status" value="1"/>
</dbReference>
<dbReference type="InterPro" id="IPR029016">
    <property type="entry name" value="GAF-like_dom_sf"/>
</dbReference>
<comment type="caution">
    <text evidence="6">The sequence shown here is derived from an EMBL/GenBank/DDBJ whole genome shotgun (WGS) entry which is preliminary data.</text>
</comment>
<dbReference type="PANTHER" id="PTHR30136">
    <property type="entry name" value="HELIX-TURN-HELIX TRANSCRIPTIONAL REGULATOR, ICLR FAMILY"/>
    <property type="match status" value="1"/>
</dbReference>
<dbReference type="Pfam" id="PF09339">
    <property type="entry name" value="HTH_IclR"/>
    <property type="match status" value="1"/>
</dbReference>
<evidence type="ECO:0000256" key="2">
    <source>
        <dbReference type="ARBA" id="ARBA00023125"/>
    </source>
</evidence>
<keyword evidence="1" id="KW-0805">Transcription regulation</keyword>
<reference evidence="7" key="1">
    <citation type="journal article" date="2019" name="Int. J. Syst. Evol. Microbiol.">
        <title>The Global Catalogue of Microorganisms (GCM) 10K type strain sequencing project: providing services to taxonomists for standard genome sequencing and annotation.</title>
        <authorList>
            <consortium name="The Broad Institute Genomics Platform"/>
            <consortium name="The Broad Institute Genome Sequencing Center for Infectious Disease"/>
            <person name="Wu L."/>
            <person name="Ma J."/>
        </authorList>
    </citation>
    <scope>NUCLEOTIDE SEQUENCE [LARGE SCALE GENOMIC DNA]</scope>
    <source>
        <strain evidence="7">JCM 17666</strain>
    </source>
</reference>
<keyword evidence="2" id="KW-0238">DNA-binding</keyword>
<proteinExistence type="predicted"/>
<feature type="domain" description="HTH iclR-type" evidence="4">
    <location>
        <begin position="5"/>
        <end position="67"/>
    </location>
</feature>
<dbReference type="InterPro" id="IPR036388">
    <property type="entry name" value="WH-like_DNA-bd_sf"/>
</dbReference>
<dbReference type="SMART" id="SM00346">
    <property type="entry name" value="HTH_ICLR"/>
    <property type="match status" value="1"/>
</dbReference>
<dbReference type="SUPFAM" id="SSF46785">
    <property type="entry name" value="Winged helix' DNA-binding domain"/>
    <property type="match status" value="1"/>
</dbReference>
<keyword evidence="7" id="KW-1185">Reference proteome</keyword>
<dbReference type="EMBL" id="BAABFO010000008">
    <property type="protein sequence ID" value="GAA4331671.1"/>
    <property type="molecule type" value="Genomic_DNA"/>
</dbReference>
<name>A0ABP8GZ24_9BURK</name>
<dbReference type="PROSITE" id="PS51077">
    <property type="entry name" value="HTH_ICLR"/>
    <property type="match status" value="1"/>
</dbReference>
<evidence type="ECO:0000256" key="3">
    <source>
        <dbReference type="ARBA" id="ARBA00023163"/>
    </source>
</evidence>
<organism evidence="6 7">
    <name type="scientific">Pigmentiphaga soli</name>
    <dbReference type="NCBI Taxonomy" id="1007095"/>
    <lineage>
        <taxon>Bacteria</taxon>
        <taxon>Pseudomonadati</taxon>
        <taxon>Pseudomonadota</taxon>
        <taxon>Betaproteobacteria</taxon>
        <taxon>Burkholderiales</taxon>
        <taxon>Alcaligenaceae</taxon>
        <taxon>Pigmentiphaga</taxon>
    </lineage>
</organism>
<protein>
    <submittedName>
        <fullName evidence="6">Helix-turn-helix domain-containing protein</fullName>
    </submittedName>
</protein>
<dbReference type="RefSeq" id="WP_345249003.1">
    <property type="nucleotide sequence ID" value="NZ_BAABFO010000008.1"/>
</dbReference>
<dbReference type="Gene3D" id="1.10.10.10">
    <property type="entry name" value="Winged helix-like DNA-binding domain superfamily/Winged helix DNA-binding domain"/>
    <property type="match status" value="1"/>
</dbReference>
<evidence type="ECO:0000256" key="1">
    <source>
        <dbReference type="ARBA" id="ARBA00023015"/>
    </source>
</evidence>
<keyword evidence="3" id="KW-0804">Transcription</keyword>
<dbReference type="PROSITE" id="PS51078">
    <property type="entry name" value="ICLR_ED"/>
    <property type="match status" value="1"/>
</dbReference>
<evidence type="ECO:0000259" key="4">
    <source>
        <dbReference type="PROSITE" id="PS51077"/>
    </source>
</evidence>